<keyword evidence="2" id="KW-0378">Hydrolase</keyword>
<proteinExistence type="predicted"/>
<dbReference type="PANTHER" id="PTHR43433:SF5">
    <property type="entry name" value="AB HYDROLASE-1 DOMAIN-CONTAINING PROTEIN"/>
    <property type="match status" value="1"/>
</dbReference>
<evidence type="ECO:0000313" key="3">
    <source>
        <dbReference type="Proteomes" id="UP001556196"/>
    </source>
</evidence>
<dbReference type="PRINTS" id="PR00111">
    <property type="entry name" value="ABHYDROLASE"/>
</dbReference>
<evidence type="ECO:0000313" key="2">
    <source>
        <dbReference type="EMBL" id="MEW9807637.1"/>
    </source>
</evidence>
<comment type="caution">
    <text evidence="2">The sequence shown here is derived from an EMBL/GenBank/DDBJ whole genome shotgun (WGS) entry which is preliminary data.</text>
</comment>
<dbReference type="InterPro" id="IPR029058">
    <property type="entry name" value="AB_hydrolase_fold"/>
</dbReference>
<dbReference type="InterPro" id="IPR022742">
    <property type="entry name" value="Hydrolase_4"/>
</dbReference>
<dbReference type="InterPro" id="IPR050471">
    <property type="entry name" value="AB_hydrolase"/>
</dbReference>
<dbReference type="GO" id="GO:0016787">
    <property type="term" value="F:hydrolase activity"/>
    <property type="evidence" value="ECO:0007669"/>
    <property type="project" value="UniProtKB-KW"/>
</dbReference>
<dbReference type="InterPro" id="IPR000073">
    <property type="entry name" value="AB_hydrolase_1"/>
</dbReference>
<protein>
    <submittedName>
        <fullName evidence="2">Alpha/beta fold hydrolase</fullName>
    </submittedName>
</protein>
<reference evidence="2 3" key="1">
    <citation type="submission" date="2024-06" db="EMBL/GenBank/DDBJ databases">
        <authorList>
            <person name="Tuo L."/>
        </authorList>
    </citation>
    <scope>NUCLEOTIDE SEQUENCE [LARGE SCALE GENOMIC DNA]</scope>
    <source>
        <strain evidence="2 3">ZMM04-5</strain>
    </source>
</reference>
<dbReference type="Gene3D" id="3.40.50.1820">
    <property type="entry name" value="alpha/beta hydrolase"/>
    <property type="match status" value="1"/>
</dbReference>
<accession>A0ABV3R508</accession>
<dbReference type="PANTHER" id="PTHR43433">
    <property type="entry name" value="HYDROLASE, ALPHA/BETA FOLD FAMILY PROTEIN"/>
    <property type="match status" value="1"/>
</dbReference>
<dbReference type="Proteomes" id="UP001556196">
    <property type="component" value="Unassembled WGS sequence"/>
</dbReference>
<dbReference type="RefSeq" id="WP_367724819.1">
    <property type="nucleotide sequence ID" value="NZ_JBFOCI010000005.1"/>
</dbReference>
<evidence type="ECO:0000259" key="1">
    <source>
        <dbReference type="Pfam" id="PF12146"/>
    </source>
</evidence>
<sequence>MKPTALSRFAFERDGLALAAYDSGGDGPAVVFQHGLCGDIGQVAEAFPEGTAFRLVGLECRGHGASAAGDVLSIATFADDVAALIERIGGPVVLAGISMGAAIASRIAVRRPDLVRGLVLARPAWVSEPEPANMRPNAEVGALLSHYAPEVARSRFVAGDAHAMLSREAPDNLASLLGFFERQPADVTARLLSAISADGPGVSEDDLSGLSVPTLVLATDRDFIHPLAHAERLFRLVPASRMVEMTPKGVDKAAYLSDFHTALGAFLREF</sequence>
<dbReference type="EMBL" id="JBFOCI010000005">
    <property type="protein sequence ID" value="MEW9807637.1"/>
    <property type="molecule type" value="Genomic_DNA"/>
</dbReference>
<feature type="domain" description="Serine aminopeptidase S33" evidence="1">
    <location>
        <begin position="29"/>
        <end position="240"/>
    </location>
</feature>
<gene>
    <name evidence="2" type="ORF">ABUE31_16735</name>
</gene>
<keyword evidence="3" id="KW-1185">Reference proteome</keyword>
<dbReference type="Pfam" id="PF12146">
    <property type="entry name" value="Hydrolase_4"/>
    <property type="match status" value="1"/>
</dbReference>
<name>A0ABV3R508_9HYPH</name>
<organism evidence="2 3">
    <name type="scientific">Mesorhizobium marinum</name>
    <dbReference type="NCBI Taxonomy" id="3228790"/>
    <lineage>
        <taxon>Bacteria</taxon>
        <taxon>Pseudomonadati</taxon>
        <taxon>Pseudomonadota</taxon>
        <taxon>Alphaproteobacteria</taxon>
        <taxon>Hyphomicrobiales</taxon>
        <taxon>Phyllobacteriaceae</taxon>
        <taxon>Mesorhizobium</taxon>
    </lineage>
</organism>
<dbReference type="SUPFAM" id="SSF53474">
    <property type="entry name" value="alpha/beta-Hydrolases"/>
    <property type="match status" value="1"/>
</dbReference>